<feature type="region of interest" description="Disordered" evidence="9">
    <location>
        <begin position="1"/>
        <end position="25"/>
    </location>
</feature>
<keyword evidence="13" id="KW-1185">Reference proteome</keyword>
<dbReference type="InterPro" id="IPR048548">
    <property type="entry name" value="KRR1-like_KH2"/>
</dbReference>
<feature type="region of interest" description="Disordered" evidence="9">
    <location>
        <begin position="282"/>
        <end position="460"/>
    </location>
</feature>
<dbReference type="Proteomes" id="UP000789595">
    <property type="component" value="Unassembled WGS sequence"/>
</dbReference>
<evidence type="ECO:0000256" key="1">
    <source>
        <dbReference type="ARBA" id="ARBA00004604"/>
    </source>
</evidence>
<feature type="compositionally biased region" description="Basic and acidic residues" evidence="9">
    <location>
        <begin position="16"/>
        <end position="25"/>
    </location>
</feature>
<keyword evidence="5" id="KW-0694">RNA-binding</keyword>
<sequence length="460" mass="51704">MAAPAEEPPKKKQRNYRRDKPWDNPDIDHWKLEEWKDEYSPGAFVEESSFATLFPKYREKYIREAWPIVTRALGKCGVACELNLIEGSMTVRTTRKTSDPYIILKARDLIKLLARSIPVAQALKILDDGMHCDVIKIGGLVRNRDRFVRRRQRLVGPDGQTLKALELLTECYVLVQGNTVAAMGSIKGLKAVRKVVEDCMKNVHPIYNIKILMIKRELAKDPALANEDWSRFLPKFASKNVPTKKPLKVREKKPYTPFPPPQPPSKIDLQIASGEYFAPEVAKQQGAKDDAKRAANELPPPPSDAKPKKKRERPHKRKKDQSVVDVEQSEVSADELAAKIRERAGVEAPKPESKKKKRKREQREAVERAAAEAAAAALTTEPPPPLPSALLSPEDKAAKPKKHVSWSPDVVEPRPGLAVPHGRGPAFKAAQKAAKRVAKLQKQKQKLAKKAKKKKKKSKR</sequence>
<protein>
    <recommendedName>
        <fullName evidence="8">KRR-R motif-containing protein 1</fullName>
    </recommendedName>
</protein>
<feature type="compositionally biased region" description="Basic and acidic residues" evidence="9">
    <location>
        <begin position="361"/>
        <end position="370"/>
    </location>
</feature>
<keyword evidence="7" id="KW-0687">Ribonucleoprotein</keyword>
<feature type="domain" description="KRR1 small subunit processome component second KH" evidence="11">
    <location>
        <begin position="130"/>
        <end position="220"/>
    </location>
</feature>
<dbReference type="InterPro" id="IPR041174">
    <property type="entry name" value="KRR1-like_KH1"/>
</dbReference>
<dbReference type="PANTHER" id="PTHR12581">
    <property type="entry name" value="HIV-1 REV BINDING PROTEIN 2, 3"/>
    <property type="match status" value="1"/>
</dbReference>
<feature type="compositionally biased region" description="Basic residues" evidence="9">
    <location>
        <begin position="307"/>
        <end position="319"/>
    </location>
</feature>
<feature type="compositionally biased region" description="Basic residues" evidence="9">
    <location>
        <begin position="433"/>
        <end position="460"/>
    </location>
</feature>
<organism evidence="12 13">
    <name type="scientific">Pelagomonas calceolata</name>
    <dbReference type="NCBI Taxonomy" id="35677"/>
    <lineage>
        <taxon>Eukaryota</taxon>
        <taxon>Sar</taxon>
        <taxon>Stramenopiles</taxon>
        <taxon>Ochrophyta</taxon>
        <taxon>Pelagophyceae</taxon>
        <taxon>Pelagomonadales</taxon>
        <taxon>Pelagomonadaceae</taxon>
        <taxon>Pelagomonas</taxon>
    </lineage>
</organism>
<feature type="compositionally biased region" description="Basic and acidic residues" evidence="9">
    <location>
        <begin position="336"/>
        <end position="352"/>
    </location>
</feature>
<keyword evidence="6" id="KW-0539">Nucleus</keyword>
<feature type="compositionally biased region" description="Low complexity" evidence="9">
    <location>
        <begin position="371"/>
        <end position="380"/>
    </location>
</feature>
<comment type="subcellular location">
    <subcellularLocation>
        <location evidence="1">Nucleus</location>
        <location evidence="1">Nucleolus</location>
    </subcellularLocation>
</comment>
<evidence type="ECO:0000256" key="8">
    <source>
        <dbReference type="ARBA" id="ARBA00032993"/>
    </source>
</evidence>
<evidence type="ECO:0000256" key="5">
    <source>
        <dbReference type="ARBA" id="ARBA00022884"/>
    </source>
</evidence>
<evidence type="ECO:0000256" key="2">
    <source>
        <dbReference type="ARBA" id="ARBA00009344"/>
    </source>
</evidence>
<dbReference type="Pfam" id="PF21800">
    <property type="entry name" value="KH_KRR1_2nd"/>
    <property type="match status" value="1"/>
</dbReference>
<accession>A0A8J2WZU3</accession>
<evidence type="ECO:0000256" key="4">
    <source>
        <dbReference type="ARBA" id="ARBA00022552"/>
    </source>
</evidence>
<evidence type="ECO:0000259" key="11">
    <source>
        <dbReference type="Pfam" id="PF21800"/>
    </source>
</evidence>
<keyword evidence="4" id="KW-0698">rRNA processing</keyword>
<feature type="compositionally biased region" description="Low complexity" evidence="9">
    <location>
        <begin position="323"/>
        <end position="335"/>
    </location>
</feature>
<dbReference type="InterPro" id="IPR024166">
    <property type="entry name" value="rRNA_assembly_KRR1"/>
</dbReference>
<keyword evidence="3" id="KW-0690">Ribosome biogenesis</keyword>
<comment type="caution">
    <text evidence="12">The sequence shown here is derived from an EMBL/GenBank/DDBJ whole genome shotgun (WGS) entry which is preliminary data.</text>
</comment>
<dbReference type="OrthoDB" id="441223at2759"/>
<dbReference type="GO" id="GO:0003723">
    <property type="term" value="F:RNA binding"/>
    <property type="evidence" value="ECO:0007669"/>
    <property type="project" value="UniProtKB-KW"/>
</dbReference>
<evidence type="ECO:0000259" key="10">
    <source>
        <dbReference type="Pfam" id="PF17903"/>
    </source>
</evidence>
<dbReference type="Pfam" id="PF17903">
    <property type="entry name" value="KH_KRR1_1st"/>
    <property type="match status" value="1"/>
</dbReference>
<dbReference type="SUPFAM" id="SSF54791">
    <property type="entry name" value="Eukaryotic type KH-domain (KH-domain type I)"/>
    <property type="match status" value="1"/>
</dbReference>
<dbReference type="AlphaFoldDB" id="A0A8J2WZU3"/>
<reference evidence="12" key="1">
    <citation type="submission" date="2021-11" db="EMBL/GenBank/DDBJ databases">
        <authorList>
            <consortium name="Genoscope - CEA"/>
            <person name="William W."/>
        </authorList>
    </citation>
    <scope>NUCLEOTIDE SEQUENCE</scope>
</reference>
<dbReference type="InterPro" id="IPR048550">
    <property type="entry name" value="KRR1-like_KH1_euk"/>
</dbReference>
<dbReference type="FunFam" id="3.30.1370.10:FF:000011">
    <property type="entry name" value="KRR1 small subunit processome component"/>
    <property type="match status" value="1"/>
</dbReference>
<evidence type="ECO:0000313" key="12">
    <source>
        <dbReference type="EMBL" id="CAH0368471.1"/>
    </source>
</evidence>
<dbReference type="PANTHER" id="PTHR12581:SF0">
    <property type="entry name" value="KRR1 SMALL SUBUNIT PROCESSOME COMPONENT HOMOLOG"/>
    <property type="match status" value="1"/>
</dbReference>
<evidence type="ECO:0000256" key="3">
    <source>
        <dbReference type="ARBA" id="ARBA00022517"/>
    </source>
</evidence>
<proteinExistence type="inferred from homology"/>
<evidence type="ECO:0000256" key="6">
    <source>
        <dbReference type="ARBA" id="ARBA00023242"/>
    </source>
</evidence>
<name>A0A8J2WZU3_9STRA</name>
<evidence type="ECO:0000313" key="13">
    <source>
        <dbReference type="Proteomes" id="UP000789595"/>
    </source>
</evidence>
<dbReference type="CDD" id="cd22393">
    <property type="entry name" value="KH-I_KRR1_rpt1"/>
    <property type="match status" value="1"/>
</dbReference>
<dbReference type="GO" id="GO:0006364">
    <property type="term" value="P:rRNA processing"/>
    <property type="evidence" value="ECO:0007669"/>
    <property type="project" value="UniProtKB-KW"/>
</dbReference>
<feature type="domain" description="KRR1 small subunit processome component first KH" evidence="10">
    <location>
        <begin position="48"/>
        <end position="128"/>
    </location>
</feature>
<evidence type="ECO:0000256" key="9">
    <source>
        <dbReference type="SAM" id="MobiDB-lite"/>
    </source>
</evidence>
<feature type="region of interest" description="Disordered" evidence="9">
    <location>
        <begin position="244"/>
        <end position="268"/>
    </location>
</feature>
<dbReference type="FunFam" id="3.30.1370.10:FF:000014">
    <property type="entry name" value="KRR1 small subunit processome component"/>
    <property type="match status" value="1"/>
</dbReference>
<dbReference type="EMBL" id="CAKKNE010000002">
    <property type="protein sequence ID" value="CAH0368471.1"/>
    <property type="molecule type" value="Genomic_DNA"/>
</dbReference>
<feature type="compositionally biased region" description="Basic and acidic residues" evidence="9">
    <location>
        <begin position="286"/>
        <end position="295"/>
    </location>
</feature>
<gene>
    <name evidence="12" type="ORF">PECAL_2P15370</name>
</gene>
<dbReference type="Gene3D" id="3.30.1370.10">
    <property type="entry name" value="K Homology domain, type 1"/>
    <property type="match status" value="2"/>
</dbReference>
<dbReference type="InterPro" id="IPR048549">
    <property type="entry name" value="KRR1-like_KH2_euk"/>
</dbReference>
<dbReference type="CDD" id="cd22394">
    <property type="entry name" value="KH-I_KRR1_rpt2"/>
    <property type="match status" value="1"/>
</dbReference>
<dbReference type="InterPro" id="IPR036612">
    <property type="entry name" value="KH_dom_type_1_sf"/>
</dbReference>
<evidence type="ECO:0000256" key="7">
    <source>
        <dbReference type="ARBA" id="ARBA00023274"/>
    </source>
</evidence>
<comment type="similarity">
    <text evidence="2">Belongs to the KRR1 family.</text>
</comment>
<dbReference type="GO" id="GO:0032040">
    <property type="term" value="C:small-subunit processome"/>
    <property type="evidence" value="ECO:0007669"/>
    <property type="project" value="TreeGrafter"/>
</dbReference>